<evidence type="ECO:0000313" key="2">
    <source>
        <dbReference type="EMBL" id="QHW12011.1"/>
    </source>
</evidence>
<dbReference type="AlphaFoldDB" id="A0AAP9IMS0"/>
<evidence type="ECO:0000313" key="3">
    <source>
        <dbReference type="Proteomes" id="UP000222296"/>
    </source>
</evidence>
<keyword evidence="2" id="KW-0614">Plasmid</keyword>
<geneLocation type="plasmid" evidence="3">
    <name>pat</name>
</geneLocation>
<feature type="region of interest" description="Disordered" evidence="1">
    <location>
        <begin position="60"/>
        <end position="82"/>
    </location>
</feature>
<dbReference type="EMBL" id="CP042276">
    <property type="protein sequence ID" value="QHW12011.1"/>
    <property type="molecule type" value="Genomic_DNA"/>
</dbReference>
<reference evidence="2 3" key="1">
    <citation type="journal article" date="2017" name="Genome Announc.">
        <title>Draft Genome Sequence of Agrobacterium tumefaciens Biovar 1 Strain 186, Isolated from Walnut.</title>
        <authorList>
            <person name="Poret-Peterson A.T."/>
            <person name="Bhatnagar S."/>
            <person name="McClean A.E."/>
            <person name="Kluepfel D.A."/>
        </authorList>
    </citation>
    <scope>NUCLEOTIDE SEQUENCE [LARGE SCALE GENOMIC DNA]</scope>
    <source>
        <strain evidence="2 3">186</strain>
    </source>
</reference>
<name>A0AAP9IMS0_AGRTU</name>
<dbReference type="Proteomes" id="UP000222296">
    <property type="component" value="Plasmid pAt"/>
</dbReference>
<organism evidence="2 3">
    <name type="scientific">Agrobacterium tumefaciens</name>
    <dbReference type="NCBI Taxonomy" id="358"/>
    <lineage>
        <taxon>Bacteria</taxon>
        <taxon>Pseudomonadati</taxon>
        <taxon>Pseudomonadota</taxon>
        <taxon>Alphaproteobacteria</taxon>
        <taxon>Hyphomicrobiales</taxon>
        <taxon>Rhizobiaceae</taxon>
        <taxon>Rhizobium/Agrobacterium group</taxon>
        <taxon>Agrobacterium</taxon>
        <taxon>Agrobacterium tumefaciens complex</taxon>
    </lineage>
</organism>
<accession>A0AAP9IMS0</accession>
<protein>
    <submittedName>
        <fullName evidence="2">Uncharacterized protein</fullName>
    </submittedName>
</protein>
<dbReference type="RefSeq" id="WP_210256976.1">
    <property type="nucleotide sequence ID" value="NZ_CP048483.1"/>
</dbReference>
<evidence type="ECO:0000256" key="1">
    <source>
        <dbReference type="SAM" id="MobiDB-lite"/>
    </source>
</evidence>
<proteinExistence type="predicted"/>
<gene>
    <name evidence="2" type="ORF">CG010_28075</name>
</gene>
<sequence length="82" mass="9150">MTSRATRPSRLIVPPEIFRFVTKLRRSLSDAFGMIEHLQQFRLPSKQPLKPLVKRLIPRTQAGDTVEPSSEGGPACGEGFCL</sequence>